<feature type="compositionally biased region" description="Polar residues" evidence="1">
    <location>
        <begin position="651"/>
        <end position="666"/>
    </location>
</feature>
<dbReference type="AlphaFoldDB" id="A0A6A6XR52"/>
<feature type="compositionally biased region" description="Polar residues" evidence="1">
    <location>
        <begin position="614"/>
        <end position="627"/>
    </location>
</feature>
<gene>
    <name evidence="2" type="ORF">K505DRAFT_295701</name>
</gene>
<sequence>MLPTAGLYLPETLHRKQDATTEKPETQTIARKYFDRKPKLFDRKSFDRKSATTARKSMDDVSNAFSSLSTVFNFVDFAIARDEVSSENKVFVNLIHRVRHDVNEASRLRTCPAVISYCDLVPDRQTWIDAILLDVKRALNDIGIYLENVRVTGDGGVVALKQKFEWALSHHQKLLTREISLSMCHQSLMAAIQVMQQVEMGGGHGSYELEGTTPDSYRAPSRPWLQGEGGGSILRSPYSRQKWKFSQRNLSLPSIMVSEPGETKFEALSLNDIPIELPGSTPEDLPDPDNWDLYAPPLKPQQSFDQITSQKSLNQTQSQTSFDETQSRSSFDYVRPRAFSNQLRPRASADQIRPRPSLEEYKSRASFDQISPLPILTEKRVARNDSSASISNAATIPLQAKRYRPKAVNVRKLPTKHQSLPSETQLPFLPTQPSLIMELSRWVLPSTQGSDPSTDTFDTPPTSVTSSPVVPGSPPSCPEVFQPVPSMKSMTTVSAANTPQLVTNILPSPNVSSPQKYAEILPKNPPLELVCKDTQPKSTISTASSPTDPEAQKSPQSSIRSIHSIPRRPVPSAPNTPIQTHLESKETISISQEISSPHRPTDLDVESKPERPRPTTSTSEVYSSNLPTLDPTFPVATALEMATGVKPPLSKPSSQTPTLDHSNASPTSSASTKNTLSSSASPKHIPAEKSTVAFSPSPSSPATNAPIPTTLIVNGPTGSAPMANVSGPIIAQSKRRAAHARRMQLAYGSG</sequence>
<keyword evidence="3" id="KW-1185">Reference proteome</keyword>
<feature type="compositionally biased region" description="Low complexity" evidence="1">
    <location>
        <begin position="667"/>
        <end position="681"/>
    </location>
</feature>
<feature type="compositionally biased region" description="Low complexity" evidence="1">
    <location>
        <begin position="690"/>
        <end position="710"/>
    </location>
</feature>
<feature type="compositionally biased region" description="Low complexity" evidence="1">
    <location>
        <begin position="450"/>
        <end position="470"/>
    </location>
</feature>
<evidence type="ECO:0000313" key="2">
    <source>
        <dbReference type="EMBL" id="KAF2798849.1"/>
    </source>
</evidence>
<dbReference type="OrthoDB" id="3798150at2759"/>
<evidence type="ECO:0000256" key="1">
    <source>
        <dbReference type="SAM" id="MobiDB-lite"/>
    </source>
</evidence>
<feature type="compositionally biased region" description="Polar residues" evidence="1">
    <location>
        <begin position="575"/>
        <end position="595"/>
    </location>
</feature>
<feature type="region of interest" description="Disordered" evidence="1">
    <location>
        <begin position="446"/>
        <end position="475"/>
    </location>
</feature>
<reference evidence="2" key="1">
    <citation type="journal article" date="2020" name="Stud. Mycol.">
        <title>101 Dothideomycetes genomes: a test case for predicting lifestyles and emergence of pathogens.</title>
        <authorList>
            <person name="Haridas S."/>
            <person name="Albert R."/>
            <person name="Binder M."/>
            <person name="Bloem J."/>
            <person name="Labutti K."/>
            <person name="Salamov A."/>
            <person name="Andreopoulos B."/>
            <person name="Baker S."/>
            <person name="Barry K."/>
            <person name="Bills G."/>
            <person name="Bluhm B."/>
            <person name="Cannon C."/>
            <person name="Castanera R."/>
            <person name="Culley D."/>
            <person name="Daum C."/>
            <person name="Ezra D."/>
            <person name="Gonzalez J."/>
            <person name="Henrissat B."/>
            <person name="Kuo A."/>
            <person name="Liang C."/>
            <person name="Lipzen A."/>
            <person name="Lutzoni F."/>
            <person name="Magnuson J."/>
            <person name="Mondo S."/>
            <person name="Nolan M."/>
            <person name="Ohm R."/>
            <person name="Pangilinan J."/>
            <person name="Park H.-J."/>
            <person name="Ramirez L."/>
            <person name="Alfaro M."/>
            <person name="Sun H."/>
            <person name="Tritt A."/>
            <person name="Yoshinaga Y."/>
            <person name="Zwiers L.-H."/>
            <person name="Turgeon B."/>
            <person name="Goodwin S."/>
            <person name="Spatafora J."/>
            <person name="Crous P."/>
            <person name="Grigoriev I."/>
        </authorList>
    </citation>
    <scope>NUCLEOTIDE SEQUENCE</scope>
    <source>
        <strain evidence="2">CBS 109.77</strain>
    </source>
</reference>
<feature type="compositionally biased region" description="Polar residues" evidence="1">
    <location>
        <begin position="536"/>
        <end position="547"/>
    </location>
</feature>
<feature type="compositionally biased region" description="Polar residues" evidence="1">
    <location>
        <begin position="300"/>
        <end position="330"/>
    </location>
</feature>
<dbReference type="EMBL" id="MU001775">
    <property type="protein sequence ID" value="KAF2798849.1"/>
    <property type="molecule type" value="Genomic_DNA"/>
</dbReference>
<evidence type="ECO:0000313" key="3">
    <source>
        <dbReference type="Proteomes" id="UP000799757"/>
    </source>
</evidence>
<feature type="region of interest" description="Disordered" evidence="1">
    <location>
        <begin position="209"/>
        <end position="230"/>
    </location>
</feature>
<feature type="compositionally biased region" description="Low complexity" evidence="1">
    <location>
        <begin position="554"/>
        <end position="564"/>
    </location>
</feature>
<accession>A0A6A6XR52</accession>
<name>A0A6A6XR52_9PLEO</name>
<proteinExistence type="predicted"/>
<feature type="compositionally biased region" description="Basic and acidic residues" evidence="1">
    <location>
        <begin position="599"/>
        <end position="613"/>
    </location>
</feature>
<feature type="region of interest" description="Disordered" evidence="1">
    <location>
        <begin position="645"/>
        <end position="728"/>
    </location>
</feature>
<protein>
    <submittedName>
        <fullName evidence="2">Uncharacterized protein</fullName>
    </submittedName>
</protein>
<feature type="region of interest" description="Disordered" evidence="1">
    <location>
        <begin position="275"/>
        <end position="358"/>
    </location>
</feature>
<organism evidence="2 3">
    <name type="scientific">Melanomma pulvis-pyrius CBS 109.77</name>
    <dbReference type="NCBI Taxonomy" id="1314802"/>
    <lineage>
        <taxon>Eukaryota</taxon>
        <taxon>Fungi</taxon>
        <taxon>Dikarya</taxon>
        <taxon>Ascomycota</taxon>
        <taxon>Pezizomycotina</taxon>
        <taxon>Dothideomycetes</taxon>
        <taxon>Pleosporomycetidae</taxon>
        <taxon>Pleosporales</taxon>
        <taxon>Melanommataceae</taxon>
        <taxon>Melanomma</taxon>
    </lineage>
</organism>
<dbReference type="Proteomes" id="UP000799757">
    <property type="component" value="Unassembled WGS sequence"/>
</dbReference>
<feature type="region of interest" description="Disordered" evidence="1">
    <location>
        <begin position="528"/>
        <end position="628"/>
    </location>
</feature>